<proteinExistence type="predicted"/>
<feature type="coiled-coil region" evidence="2">
    <location>
        <begin position="190"/>
        <end position="238"/>
    </location>
</feature>
<dbReference type="Pfam" id="PF01551">
    <property type="entry name" value="Peptidase_M23"/>
    <property type="match status" value="1"/>
</dbReference>
<dbReference type="SUPFAM" id="SSF51261">
    <property type="entry name" value="Duplicated hybrid motif"/>
    <property type="match status" value="1"/>
</dbReference>
<dbReference type="InterPro" id="IPR016047">
    <property type="entry name" value="M23ase_b-sheet_dom"/>
</dbReference>
<dbReference type="EMBL" id="JAMAST010000017">
    <property type="protein sequence ID" value="MCL1632543.1"/>
    <property type="molecule type" value="Genomic_DNA"/>
</dbReference>
<organism evidence="7 8">
    <name type="scientific">Sporolactobacillus mangiferae</name>
    <dbReference type="NCBI Taxonomy" id="2940498"/>
    <lineage>
        <taxon>Bacteria</taxon>
        <taxon>Bacillati</taxon>
        <taxon>Bacillota</taxon>
        <taxon>Bacilli</taxon>
        <taxon>Bacillales</taxon>
        <taxon>Sporolactobacillaceae</taxon>
        <taxon>Sporolactobacillus</taxon>
    </lineage>
</organism>
<feature type="compositionally biased region" description="Basic and acidic residues" evidence="3">
    <location>
        <begin position="55"/>
        <end position="66"/>
    </location>
</feature>
<sequence>MKLKMNGIAAVCLSCTLAWSITGIPVHAESQSELKAKLNAIQSQKKENTNQISESKQKLTDNQEKQDTIVSNLKESEKKITSTNQKIEDTSNRVQRNQRAMAELKSEIKKIDKRIQNRNQLLKGRLRSIYISGGAVRYLDVLFGSKSFGNFLDRLLALKMITDQDNRIITDQKKDKQAQKTKQKRLRAVLVQTSNDLHELQTMKNDLDQEKAHKQELLAGLKDQASDIEKTMMSSKEQAGILGAQESVIKKQLADQQAKARADAAAKAEVEKKKADEKKAASADHNRSVTVTSTTQTSAETTDSNNSSSSSSQGMFVMPAAGYISSGFGYRTFDGEFHPGIDIANSTGTPIHAAADGIVFRAYQSSSYGNCVMISHVINGQLYTTVYAHLSAIYVSDGQSVSQGQSIGAMGNTGESSGSHLHFELYKGRWTPPPHNGAVNPLNFLN</sequence>
<dbReference type="Gene3D" id="6.10.250.3150">
    <property type="match status" value="1"/>
</dbReference>
<keyword evidence="8" id="KW-1185">Reference proteome</keyword>
<dbReference type="RefSeq" id="WP_249102343.1">
    <property type="nucleotide sequence ID" value="NZ_JAMAST010000017.1"/>
</dbReference>
<evidence type="ECO:0000256" key="4">
    <source>
        <dbReference type="SAM" id="SignalP"/>
    </source>
</evidence>
<dbReference type="CDD" id="cd12797">
    <property type="entry name" value="M23_peptidase"/>
    <property type="match status" value="1"/>
</dbReference>
<evidence type="ECO:0000256" key="2">
    <source>
        <dbReference type="SAM" id="Coils"/>
    </source>
</evidence>
<feature type="region of interest" description="Disordered" evidence="3">
    <location>
        <begin position="271"/>
        <end position="313"/>
    </location>
</feature>
<feature type="chain" id="PRO_5047410596" evidence="4">
    <location>
        <begin position="29"/>
        <end position="446"/>
    </location>
</feature>
<name>A0ABT0MCZ7_9BACL</name>
<reference evidence="7 8" key="1">
    <citation type="submission" date="2022-05" db="EMBL/GenBank/DDBJ databases">
        <title>Sporolactobacillus sp nov CPB3-1, isolated from tree bark (Mangifera indica L.).</title>
        <authorList>
            <person name="Phuengjayaem S."/>
            <person name="Tanasupawat S."/>
        </authorList>
    </citation>
    <scope>NUCLEOTIDE SEQUENCE [LARGE SCALE GENOMIC DNA]</scope>
    <source>
        <strain evidence="7 8">CPB3-1</strain>
    </source>
</reference>
<dbReference type="PANTHER" id="PTHR21666:SF270">
    <property type="entry name" value="MUREIN HYDROLASE ACTIVATOR ENVC"/>
    <property type="match status" value="1"/>
</dbReference>
<feature type="region of interest" description="Disordered" evidence="3">
    <location>
        <begin position="44"/>
        <end position="66"/>
    </location>
</feature>
<dbReference type="InterPro" id="IPR050570">
    <property type="entry name" value="Cell_wall_metabolism_enzyme"/>
</dbReference>
<evidence type="ECO:0000256" key="3">
    <source>
        <dbReference type="SAM" id="MobiDB-lite"/>
    </source>
</evidence>
<gene>
    <name evidence="7" type="ORF">M3N64_11500</name>
</gene>
<evidence type="ECO:0000313" key="7">
    <source>
        <dbReference type="EMBL" id="MCL1632543.1"/>
    </source>
</evidence>
<comment type="caution">
    <text evidence="7">The sequence shown here is derived from an EMBL/GenBank/DDBJ whole genome shotgun (WGS) entry which is preliminary data.</text>
</comment>
<accession>A0ABT0MCZ7</accession>
<evidence type="ECO:0000256" key="1">
    <source>
        <dbReference type="ARBA" id="ARBA00022729"/>
    </source>
</evidence>
<keyword evidence="2" id="KW-0175">Coiled coil</keyword>
<feature type="compositionally biased region" description="Low complexity" evidence="3">
    <location>
        <begin position="288"/>
        <end position="312"/>
    </location>
</feature>
<evidence type="ECO:0000313" key="8">
    <source>
        <dbReference type="Proteomes" id="UP001203004"/>
    </source>
</evidence>
<protein>
    <submittedName>
        <fullName evidence="7">Peptidoglycan DD-metalloendopeptidase family protein</fullName>
    </submittedName>
</protein>
<feature type="domain" description="M23ase beta-sheet core" evidence="5">
    <location>
        <begin position="337"/>
        <end position="428"/>
    </location>
</feature>
<dbReference type="Pfam" id="PF24568">
    <property type="entry name" value="CC_PcsB"/>
    <property type="match status" value="1"/>
</dbReference>
<keyword evidence="1 4" id="KW-0732">Signal</keyword>
<dbReference type="InterPro" id="IPR057309">
    <property type="entry name" value="PcsB_CC"/>
</dbReference>
<dbReference type="InterPro" id="IPR011055">
    <property type="entry name" value="Dup_hybrid_motif"/>
</dbReference>
<evidence type="ECO:0000259" key="5">
    <source>
        <dbReference type="Pfam" id="PF01551"/>
    </source>
</evidence>
<dbReference type="PANTHER" id="PTHR21666">
    <property type="entry name" value="PEPTIDASE-RELATED"/>
    <property type="match status" value="1"/>
</dbReference>
<dbReference type="Gene3D" id="2.70.70.10">
    <property type="entry name" value="Glucose Permease (Domain IIA)"/>
    <property type="match status" value="1"/>
</dbReference>
<feature type="domain" description="Peptidoglycan hydrolase PcsB coiled-coil" evidence="6">
    <location>
        <begin position="108"/>
        <end position="182"/>
    </location>
</feature>
<feature type="compositionally biased region" description="Basic and acidic residues" evidence="3">
    <location>
        <begin position="271"/>
        <end position="287"/>
    </location>
</feature>
<evidence type="ECO:0000259" key="6">
    <source>
        <dbReference type="Pfam" id="PF24568"/>
    </source>
</evidence>
<feature type="signal peptide" evidence="4">
    <location>
        <begin position="1"/>
        <end position="28"/>
    </location>
</feature>
<dbReference type="Proteomes" id="UP001203004">
    <property type="component" value="Unassembled WGS sequence"/>
</dbReference>